<organism evidence="3">
    <name type="scientific">Conus betulinus</name>
    <name type="common">Beech cone</name>
    <dbReference type="NCBI Taxonomy" id="89764"/>
    <lineage>
        <taxon>Eukaryota</taxon>
        <taxon>Metazoa</taxon>
        <taxon>Spiralia</taxon>
        <taxon>Lophotrochozoa</taxon>
        <taxon>Mollusca</taxon>
        <taxon>Gastropoda</taxon>
        <taxon>Caenogastropoda</taxon>
        <taxon>Neogastropoda</taxon>
        <taxon>Conoidea</taxon>
        <taxon>Conidae</taxon>
        <taxon>Conus</taxon>
        <taxon>Dendroconus</taxon>
    </lineage>
</organism>
<reference evidence="3" key="1">
    <citation type="submission" date="2015-12" db="EMBL/GenBank/DDBJ databases">
        <title>High throughput identification of novel conotoxins from the Chinese tubular cone snail Conus betulinus by multitranscriptome sequencing.</title>
        <authorList>
            <person name="Ruan Z."/>
            <person name="Peng C."/>
            <person name="Shi Q."/>
            <person name="Yao G."/>
            <person name="Gao B.-M."/>
        </authorList>
    </citation>
    <scope>NUCLEOTIDE SEQUENCE</scope>
</reference>
<proteinExistence type="evidence at transcript level"/>
<keyword evidence="2" id="KW-0732">Signal</keyword>
<sequence length="107" mass="12405">MQSFTCMCLLVPLLLFHLTQRSDTADHGGAATDVRSADHTLKRFLHDFRRTLKRRSDGHYARKRDTSVSLDTQLLSERVREGQEQGREQGREQEVAATMERLYEKGR</sequence>
<feature type="signal peptide" evidence="2">
    <location>
        <begin position="1"/>
        <end position="21"/>
    </location>
</feature>
<feature type="region of interest" description="Disordered" evidence="1">
    <location>
        <begin position="71"/>
        <end position="107"/>
    </location>
</feature>
<dbReference type="EMBL" id="KU317641">
    <property type="protein sequence ID" value="AMP44601.1"/>
    <property type="molecule type" value="mRNA"/>
</dbReference>
<dbReference type="AlphaFoldDB" id="A0A142C1A0"/>
<feature type="chain" id="PRO_5007493161" evidence="2">
    <location>
        <begin position="22"/>
        <end position="107"/>
    </location>
</feature>
<name>A0A142C1A0_CONBE</name>
<feature type="compositionally biased region" description="Basic and acidic residues" evidence="1">
    <location>
        <begin position="77"/>
        <end position="94"/>
    </location>
</feature>
<accession>A0A142C1A0</accession>
<protein>
    <submittedName>
        <fullName evidence="3">Conotoxin</fullName>
    </submittedName>
</protein>
<evidence type="ECO:0000313" key="3">
    <source>
        <dbReference type="EMBL" id="AMP44601.1"/>
    </source>
</evidence>
<evidence type="ECO:0000256" key="1">
    <source>
        <dbReference type="SAM" id="MobiDB-lite"/>
    </source>
</evidence>
<evidence type="ECO:0000256" key="2">
    <source>
        <dbReference type="SAM" id="SignalP"/>
    </source>
</evidence>